<dbReference type="SUPFAM" id="SSF53850">
    <property type="entry name" value="Periplasmic binding protein-like II"/>
    <property type="match status" value="1"/>
</dbReference>
<dbReference type="RefSeq" id="WP_210099790.1">
    <property type="nucleotide sequence ID" value="NZ_BAABLK010000022.1"/>
</dbReference>
<evidence type="ECO:0000313" key="5">
    <source>
        <dbReference type="EMBL" id="GAA5226757.1"/>
    </source>
</evidence>
<dbReference type="PIRSF" id="PIRSF002825">
    <property type="entry name" value="CfbpA"/>
    <property type="match status" value="1"/>
</dbReference>
<comment type="similarity">
    <text evidence="1">Belongs to the bacterial solute-binding protein 1 family.</text>
</comment>
<name>A0ABP9TJM8_9MICC</name>
<evidence type="ECO:0000256" key="4">
    <source>
        <dbReference type="SAM" id="SignalP"/>
    </source>
</evidence>
<accession>A0ABP9TJM8</accession>
<dbReference type="InterPro" id="IPR006059">
    <property type="entry name" value="SBP"/>
</dbReference>
<dbReference type="Proteomes" id="UP001501257">
    <property type="component" value="Unassembled WGS sequence"/>
</dbReference>
<keyword evidence="2" id="KW-0406">Ion transport</keyword>
<organism evidence="5 6">
    <name type="scientific">Paeniglutamicibacter antarcticus</name>
    <dbReference type="NCBI Taxonomy" id="494023"/>
    <lineage>
        <taxon>Bacteria</taxon>
        <taxon>Bacillati</taxon>
        <taxon>Actinomycetota</taxon>
        <taxon>Actinomycetes</taxon>
        <taxon>Micrococcales</taxon>
        <taxon>Micrococcaceae</taxon>
        <taxon>Paeniglutamicibacter</taxon>
    </lineage>
</organism>
<gene>
    <name evidence="5" type="ORF">GCM10025778_12900</name>
</gene>
<comment type="caution">
    <text evidence="5">The sequence shown here is derived from an EMBL/GenBank/DDBJ whole genome shotgun (WGS) entry which is preliminary data.</text>
</comment>
<feature type="chain" id="PRO_5046022436" evidence="4">
    <location>
        <begin position="23"/>
        <end position="354"/>
    </location>
</feature>
<keyword evidence="2" id="KW-0410">Iron transport</keyword>
<feature type="signal peptide" evidence="4">
    <location>
        <begin position="1"/>
        <end position="22"/>
    </location>
</feature>
<protein>
    <submittedName>
        <fullName evidence="5">Iron ABC transporter substrate-binding protein</fullName>
    </submittedName>
</protein>
<proteinExistence type="inferred from homology"/>
<reference evidence="6" key="1">
    <citation type="journal article" date="2019" name="Int. J. Syst. Evol. Microbiol.">
        <title>The Global Catalogue of Microorganisms (GCM) 10K type strain sequencing project: providing services to taxonomists for standard genome sequencing and annotation.</title>
        <authorList>
            <consortium name="The Broad Institute Genomics Platform"/>
            <consortium name="The Broad Institute Genome Sequencing Center for Infectious Disease"/>
            <person name="Wu L."/>
            <person name="Ma J."/>
        </authorList>
    </citation>
    <scope>NUCLEOTIDE SEQUENCE [LARGE SCALE GENOMIC DNA]</scope>
    <source>
        <strain evidence="6">JCM 18952</strain>
    </source>
</reference>
<dbReference type="Gene3D" id="3.40.190.10">
    <property type="entry name" value="Periplasmic binding protein-like II"/>
    <property type="match status" value="2"/>
</dbReference>
<keyword evidence="3 4" id="KW-0732">Signal</keyword>
<sequence>MFSTLSKRILAATAIVSLTALTGCSTGDTGSDPSATGASGKDAATLTLYTDQHAELVEGLTKAYTDETGVKFKIQADATVGQIEAEGKAAPADVFLSEDPGPVAQMGAKDLLSPIDQATLDQIQPGLSSEKAQWAAYAARTRVLYYNPEEIKEADLPATLMDINKPQYKGKFAWAPSGAFVATTQYLISTIGEDKTRTFLEGLKENGVNEQKNGNVRDTVEAGKHAMGLSNHYYWWIKAAEVGGADKMVSKIYHFPEADAGNLILSSGAAVMKSSKQQEASADFIKWLTAADGGQKLIADGDISVSGAQYPVAKGTTSKIVGSLEDIKSPAYDMDVMADQGEAENLLKSLGMSS</sequence>
<dbReference type="PANTHER" id="PTHR30006">
    <property type="entry name" value="THIAMINE-BINDING PERIPLASMIC PROTEIN-RELATED"/>
    <property type="match status" value="1"/>
</dbReference>
<evidence type="ECO:0000313" key="6">
    <source>
        <dbReference type="Proteomes" id="UP001501257"/>
    </source>
</evidence>
<dbReference type="EMBL" id="BAABLK010000022">
    <property type="protein sequence ID" value="GAA5226757.1"/>
    <property type="molecule type" value="Genomic_DNA"/>
</dbReference>
<evidence type="ECO:0000256" key="1">
    <source>
        <dbReference type="ARBA" id="ARBA00008520"/>
    </source>
</evidence>
<evidence type="ECO:0000256" key="3">
    <source>
        <dbReference type="ARBA" id="ARBA00022729"/>
    </source>
</evidence>
<keyword evidence="2" id="KW-0813">Transport</keyword>
<keyword evidence="2" id="KW-0408">Iron</keyword>
<evidence type="ECO:0000256" key="2">
    <source>
        <dbReference type="ARBA" id="ARBA00022496"/>
    </source>
</evidence>
<dbReference type="PANTHER" id="PTHR30006:SF15">
    <property type="entry name" value="IRON-UTILIZATION PERIPLASMIC PROTEIN"/>
    <property type="match status" value="1"/>
</dbReference>
<keyword evidence="6" id="KW-1185">Reference proteome</keyword>
<dbReference type="Pfam" id="PF01547">
    <property type="entry name" value="SBP_bac_1"/>
    <property type="match status" value="1"/>
</dbReference>
<dbReference type="InterPro" id="IPR026045">
    <property type="entry name" value="Ferric-bd"/>
</dbReference>
<dbReference type="PROSITE" id="PS51257">
    <property type="entry name" value="PROKAR_LIPOPROTEIN"/>
    <property type="match status" value="1"/>
</dbReference>